<reference evidence="1" key="1">
    <citation type="submission" date="2023-04" db="EMBL/GenBank/DDBJ databases">
        <title>Draft Genome sequencing of Naganishia species isolated from polar environments using Oxford Nanopore Technology.</title>
        <authorList>
            <person name="Leo P."/>
            <person name="Venkateswaran K."/>
        </authorList>
    </citation>
    <scope>NUCLEOTIDE SEQUENCE</scope>
    <source>
        <strain evidence="1">MNA-CCFEE 5261</strain>
    </source>
</reference>
<comment type="caution">
    <text evidence="1">The sequence shown here is derived from an EMBL/GenBank/DDBJ whole genome shotgun (WGS) entry which is preliminary data.</text>
</comment>
<evidence type="ECO:0000313" key="1">
    <source>
        <dbReference type="EMBL" id="KAJ9112854.1"/>
    </source>
</evidence>
<gene>
    <name evidence="1" type="ORF">QFC19_000409</name>
</gene>
<dbReference type="Proteomes" id="UP001241377">
    <property type="component" value="Unassembled WGS sequence"/>
</dbReference>
<proteinExistence type="predicted"/>
<keyword evidence="2" id="KW-1185">Reference proteome</keyword>
<sequence>MQGGSNVLSERTGQGITSTTEIDSKVATVPAAPTIAAELPTTTSAGIPASQDESRTTPAVRTDDHMEAGGGTHFMGDVGAVADEGVVLGSPVAVDMSVGRARDHPQDQGAMQRRHSAGPSEPDTVQKEEDPVVLPDTIATSTRSSIRSASPTRTNRWRSSVLFPDGFPVAGEFYSMTSLPTPDADPEAGLDWSVQHPSTTASMAITAGTTQVSLPLNTDQGQQPTVADGGQAENEIERLADEQISNTQPATTTTVHDIIIPARLFSVTSSFRGRRSAESLVPPTATRRSTAVSNDSGKDREEGWDVQRIAREQSMMAQRTLRERSSVTAGGQFQPLAPPPPLHDTYGGRQGSRTISFALPPASPTTRRFAGSEGKQSGGRASFKKKSMSTLGNGEAAAGTGKQSLTDQVADRRTAVDNENTSVIPTTAPLPPPRVMWANMNPFATHGPKEGQAADLLPVGDIDSDKPDHVGDGKELAGDMHGLRKRSVTTVRTSAAQPRPSHVDSLFSAQRRSTMGRVGSVFQSAAHGVTDVARRMSMFDLYEKAKVRGIELQRSHVFQIIFEWSIYIILLAFVYLVLVGLPIWKGAVYWLYQLVKLKFVVAGTWAVTIGIAAIYAFAPLFILFEKDPPMPEDLEGGGVEAGAGAPGTHDTALLIPCYKSQNIIGPTLEAALKIFPASHIFVIANGNSPTPLDDTETVCNSYGVNHVWSPVGSKIVAQFVGCFAAKQFKNDDDCALPPNFPIVSDRMKGKIKCIGYTIKSVGPLSSKGTYCQQAQDLEYKLSGLQRAFAGMIGSATFPHGAISIWNTEFLISTFHAHPGYSVSEDWFFGHAARQLGSRITMCTSTFVETETPSAIFFSSGGSRGGFGEMTVFKQRFMRWNFFFVTGMVYNMDYIIRSWKLGWWEFGAKLFVFQEVYETLLYLLAPFILPISLAIRPAFTGYMFAGVFGLYFVNTMIFNEIHLRLKNERIGWKTAYPYYNFYKMVLLGVNIASCYWSIWKYATYFAKRHPKIIEDEKAIDVVLRLEEPNLQPSAQGRRMTVAAIGSRLREYSIASNKQDSKAPERKMTLVTFGPALNEVVGHGNRERRVTAAVLFDDPSTYDPLEALKRQSATSSQSTDANTMS</sequence>
<evidence type="ECO:0000313" key="2">
    <source>
        <dbReference type="Proteomes" id="UP001241377"/>
    </source>
</evidence>
<name>A0ACC2WM91_9TREE</name>
<protein>
    <submittedName>
        <fullName evidence="1">Uncharacterized protein</fullName>
    </submittedName>
</protein>
<organism evidence="1 2">
    <name type="scientific">Naganishia cerealis</name>
    <dbReference type="NCBI Taxonomy" id="610337"/>
    <lineage>
        <taxon>Eukaryota</taxon>
        <taxon>Fungi</taxon>
        <taxon>Dikarya</taxon>
        <taxon>Basidiomycota</taxon>
        <taxon>Agaricomycotina</taxon>
        <taxon>Tremellomycetes</taxon>
        <taxon>Filobasidiales</taxon>
        <taxon>Filobasidiaceae</taxon>
        <taxon>Naganishia</taxon>
    </lineage>
</organism>
<accession>A0ACC2WM91</accession>
<dbReference type="EMBL" id="JASBWR010000003">
    <property type="protein sequence ID" value="KAJ9112854.1"/>
    <property type="molecule type" value="Genomic_DNA"/>
</dbReference>